<reference evidence="7 8" key="1">
    <citation type="submission" date="2019-02" db="EMBL/GenBank/DDBJ databases">
        <title>Kribbella capetownensis sp. nov. and Kribbella speibonae sp. nov., isolated from soil.</title>
        <authorList>
            <person name="Curtis S.M."/>
            <person name="Norton I."/>
            <person name="Everest G.J."/>
            <person name="Meyers P.R."/>
        </authorList>
    </citation>
    <scope>NUCLEOTIDE SEQUENCE [LARGE SCALE GENOMIC DNA]</scope>
    <source>
        <strain evidence="7 8">KCTC 29219</strain>
    </source>
</reference>
<dbReference type="PANTHER" id="PTHR30250:SF26">
    <property type="entry name" value="PSMA PROTEIN"/>
    <property type="match status" value="1"/>
</dbReference>
<comment type="subcellular location">
    <subcellularLocation>
        <location evidence="1">Cell membrane</location>
        <topology evidence="1">Multi-pass membrane protein</topology>
    </subcellularLocation>
</comment>
<feature type="transmembrane region" description="Helical" evidence="6">
    <location>
        <begin position="392"/>
        <end position="409"/>
    </location>
</feature>
<comment type="caution">
    <text evidence="7">The sequence shown here is derived from an EMBL/GenBank/DDBJ whole genome shotgun (WGS) entry which is preliminary data.</text>
</comment>
<dbReference type="OrthoDB" id="3701119at2"/>
<evidence type="ECO:0000256" key="5">
    <source>
        <dbReference type="ARBA" id="ARBA00023136"/>
    </source>
</evidence>
<accession>A0A4R0H9F5</accession>
<evidence type="ECO:0000256" key="4">
    <source>
        <dbReference type="ARBA" id="ARBA00022989"/>
    </source>
</evidence>
<feature type="transmembrane region" description="Helical" evidence="6">
    <location>
        <begin position="87"/>
        <end position="111"/>
    </location>
</feature>
<dbReference type="GO" id="GO:0005886">
    <property type="term" value="C:plasma membrane"/>
    <property type="evidence" value="ECO:0007669"/>
    <property type="project" value="UniProtKB-SubCell"/>
</dbReference>
<keyword evidence="5 6" id="KW-0472">Membrane</keyword>
<gene>
    <name evidence="7" type="ORF">E0H45_26730</name>
</gene>
<keyword evidence="3 6" id="KW-0812">Transmembrane</keyword>
<keyword evidence="4 6" id="KW-1133">Transmembrane helix</keyword>
<dbReference type="InterPro" id="IPR050833">
    <property type="entry name" value="Poly_Biosynth_Transport"/>
</dbReference>
<feature type="transmembrane region" description="Helical" evidence="6">
    <location>
        <begin position="123"/>
        <end position="147"/>
    </location>
</feature>
<feature type="transmembrane region" description="Helical" evidence="6">
    <location>
        <begin position="368"/>
        <end position="386"/>
    </location>
</feature>
<dbReference type="AlphaFoldDB" id="A0A4R0H9F5"/>
<evidence type="ECO:0000256" key="6">
    <source>
        <dbReference type="SAM" id="Phobius"/>
    </source>
</evidence>
<dbReference type="RefSeq" id="WP_131342328.1">
    <property type="nucleotide sequence ID" value="NZ_SJJZ01000003.1"/>
</dbReference>
<evidence type="ECO:0000256" key="2">
    <source>
        <dbReference type="ARBA" id="ARBA00022475"/>
    </source>
</evidence>
<evidence type="ECO:0000313" key="7">
    <source>
        <dbReference type="EMBL" id="TCC05610.1"/>
    </source>
</evidence>
<feature type="transmembrane region" description="Helical" evidence="6">
    <location>
        <begin position="336"/>
        <end position="356"/>
    </location>
</feature>
<evidence type="ECO:0000313" key="8">
    <source>
        <dbReference type="Proteomes" id="UP000292346"/>
    </source>
</evidence>
<evidence type="ECO:0008006" key="9">
    <source>
        <dbReference type="Google" id="ProtNLM"/>
    </source>
</evidence>
<evidence type="ECO:0000256" key="1">
    <source>
        <dbReference type="ARBA" id="ARBA00004651"/>
    </source>
</evidence>
<evidence type="ECO:0000256" key="3">
    <source>
        <dbReference type="ARBA" id="ARBA00022692"/>
    </source>
</evidence>
<dbReference type="Proteomes" id="UP000292346">
    <property type="component" value="Unassembled WGS sequence"/>
</dbReference>
<feature type="transmembrane region" description="Helical" evidence="6">
    <location>
        <begin position="179"/>
        <end position="201"/>
    </location>
</feature>
<keyword evidence="2" id="KW-1003">Cell membrane</keyword>
<feature type="transmembrane region" description="Helical" evidence="6">
    <location>
        <begin position="154"/>
        <end position="173"/>
    </location>
</feature>
<feature type="transmembrane region" description="Helical" evidence="6">
    <location>
        <begin position="290"/>
        <end position="316"/>
    </location>
</feature>
<name>A0A4R0H9F5_9ACTN</name>
<organism evidence="7 8">
    <name type="scientific">Kribbella soli</name>
    <dbReference type="NCBI Taxonomy" id="1124743"/>
    <lineage>
        <taxon>Bacteria</taxon>
        <taxon>Bacillati</taxon>
        <taxon>Actinomycetota</taxon>
        <taxon>Actinomycetes</taxon>
        <taxon>Propionibacteriales</taxon>
        <taxon>Kribbellaceae</taxon>
        <taxon>Kribbella</taxon>
    </lineage>
</organism>
<feature type="transmembrane region" description="Helical" evidence="6">
    <location>
        <begin position="45"/>
        <end position="66"/>
    </location>
</feature>
<dbReference type="CDD" id="cd13126">
    <property type="entry name" value="MATE_like_11"/>
    <property type="match status" value="1"/>
</dbReference>
<proteinExistence type="predicted"/>
<dbReference type="EMBL" id="SJJZ01000003">
    <property type="protein sequence ID" value="TCC05610.1"/>
    <property type="molecule type" value="Genomic_DNA"/>
</dbReference>
<dbReference type="PANTHER" id="PTHR30250">
    <property type="entry name" value="PST FAMILY PREDICTED COLANIC ACID TRANSPORTER"/>
    <property type="match status" value="1"/>
</dbReference>
<protein>
    <recommendedName>
        <fullName evidence="9">O-antigen/teichoic acid export membrane protein</fullName>
    </recommendedName>
</protein>
<keyword evidence="8" id="KW-1185">Reference proteome</keyword>
<sequence>MRKLAPWRQQIAGRLGWAVADQGVSSLENFLLGVFVAKMLGAEGLGALGLAFVAYSIALSCSRALATDALMIRFSGASENVWRTAASAATGVALLIGTASGAISVGLGLILRAAEPGSGAGTAFLAIGIAMPALTLMDSWRCVFFAAERGAKAFLIDVVWTVLFLSLLLVAQLTGTKSLTLLLVGFGVTALVAAVVGMVNARTVPRVFAARGWLQQHRDLGSRFLVENVVMGAGGQIRAPVVAAAVGLAAVGAIRAAEMLVGPVAALLMGISQVSVPEAARALRKGSGSLLRLCLGLSGGLAAVGFGWGLVVIVVFPFGIGEALLGTVWTEAHQVLLGVCVSAAFGCLMIGPSAGLRALSRADRTMRCQLVVSALSILLGSAGAVVGGALGAVWGTAIASIVGSAIWWWEFLRARREHFHGATELVQPDAQVNTTGAPA</sequence>